<feature type="compositionally biased region" description="Basic and acidic residues" evidence="1">
    <location>
        <begin position="111"/>
        <end position="133"/>
    </location>
</feature>
<feature type="compositionally biased region" description="Basic residues" evidence="1">
    <location>
        <begin position="265"/>
        <end position="278"/>
    </location>
</feature>
<proteinExistence type="predicted"/>
<feature type="compositionally biased region" description="Basic and acidic residues" evidence="1">
    <location>
        <begin position="76"/>
        <end position="88"/>
    </location>
</feature>
<organism evidence="2 3">
    <name type="scientific">Salmonella enteritidis</name>
    <dbReference type="NCBI Taxonomy" id="149539"/>
    <lineage>
        <taxon>Bacteria</taxon>
        <taxon>Pseudomonadati</taxon>
        <taxon>Pseudomonadota</taxon>
        <taxon>Gammaproteobacteria</taxon>
        <taxon>Enterobacterales</taxon>
        <taxon>Enterobacteriaceae</taxon>
        <taxon>Salmonella</taxon>
    </lineage>
</organism>
<feature type="region of interest" description="Disordered" evidence="1">
    <location>
        <begin position="244"/>
        <end position="293"/>
    </location>
</feature>
<feature type="compositionally biased region" description="Basic residues" evidence="1">
    <location>
        <begin position="186"/>
        <end position="196"/>
    </location>
</feature>
<name>A0A1X8W479_SALEN</name>
<dbReference type="AlphaFoldDB" id="A0A1X8W479"/>
<reference evidence="2 3" key="1">
    <citation type="submission" date="2015-08" db="EMBL/GenBank/DDBJ databases">
        <title>Draft genome sequence of a Salmonella Enteritidis strain from day-old chicks.</title>
        <authorList>
            <person name="Clemente L."/>
            <person name="Jones-Dias D."/>
            <person name="Egas C."/>
            <person name="Fookes M."/>
            <person name="Thomson N.R."/>
            <person name="Manageiro V."/>
            <person name="Canica M."/>
        </authorList>
    </citation>
    <scope>NUCLEOTIDE SEQUENCE [LARGE SCALE GENOMIC DNA]</scope>
    <source>
        <strain evidence="2 3">LV60</strain>
    </source>
</reference>
<comment type="caution">
    <text evidence="2">The sequence shown here is derived from an EMBL/GenBank/DDBJ whole genome shotgun (WGS) entry which is preliminary data.</text>
</comment>
<feature type="compositionally biased region" description="Low complexity" evidence="1">
    <location>
        <begin position="197"/>
        <end position="214"/>
    </location>
</feature>
<feature type="compositionally biased region" description="Basic and acidic residues" evidence="1">
    <location>
        <begin position="154"/>
        <end position="185"/>
    </location>
</feature>
<evidence type="ECO:0000256" key="1">
    <source>
        <dbReference type="SAM" id="MobiDB-lite"/>
    </source>
</evidence>
<evidence type="ECO:0000313" key="3">
    <source>
        <dbReference type="Proteomes" id="UP000037735"/>
    </source>
</evidence>
<sequence>MHRHQHPGAHQEGAQQAQREGADGQQQRPRLKAGALFGDRQRVQQGGARQPRHKGGVLHRVPEPPAAPAQLVVGPRRAEHDAQRQEHPRRQRPRAGKTGERAVQTPAQQRGDGEGEGHREADIAHVQQRRVENQPRVLQQRVQVAPLHRKGRQRAGERAGGEQDERQKTGADHPHHRQHPGDDIRRHRPAEHRHRQGPAAHQQHPQQQRALVRPPGGGHPVPHRQLRVRVAGDIGHGEVVNHKGVHQHEKRARHADEQQPGEHPGRRHHPRVAARHAPQRVNGQQQRHAERQAQQRVAVFRHHDEVSLSARCGRRWFSCIAFSTSGGV</sequence>
<feature type="compositionally biased region" description="Basic residues" evidence="1">
    <location>
        <begin position="244"/>
        <end position="253"/>
    </location>
</feature>
<evidence type="ECO:0000313" key="2">
    <source>
        <dbReference type="EMBL" id="KOX81421.1"/>
    </source>
</evidence>
<dbReference type="Proteomes" id="UP000037735">
    <property type="component" value="Unassembled WGS sequence"/>
</dbReference>
<feature type="region of interest" description="Disordered" evidence="1">
    <location>
        <begin position="1"/>
        <end position="223"/>
    </location>
</feature>
<gene>
    <name evidence="2" type="ORF">ABA47_4639</name>
</gene>
<protein>
    <submittedName>
        <fullName evidence="2">Uncharacterized protein</fullName>
    </submittedName>
</protein>
<feature type="compositionally biased region" description="Low complexity" evidence="1">
    <location>
        <begin position="8"/>
        <end position="28"/>
    </location>
</feature>
<accession>A0A1X8W479</accession>
<dbReference type="EMBL" id="LIHI01000029">
    <property type="protein sequence ID" value="KOX81421.1"/>
    <property type="molecule type" value="Genomic_DNA"/>
</dbReference>